<keyword evidence="4" id="KW-0443">Lipid metabolism</keyword>
<dbReference type="Gene3D" id="3.30.300.30">
    <property type="match status" value="1"/>
</dbReference>
<proteinExistence type="inferred from homology"/>
<dbReference type="PANTHER" id="PTHR43272">
    <property type="entry name" value="LONG-CHAIN-FATTY-ACID--COA LIGASE"/>
    <property type="match status" value="1"/>
</dbReference>
<dbReference type="Pfam" id="PF23562">
    <property type="entry name" value="AMP-binding_C_3"/>
    <property type="match status" value="1"/>
</dbReference>
<comment type="similarity">
    <text evidence="1">Belongs to the ATP-dependent AMP-binding enzyme family.</text>
</comment>
<gene>
    <name evidence="8" type="ORF">JOF53_007461</name>
</gene>
<keyword evidence="2" id="KW-0436">Ligase</keyword>
<comment type="caution">
    <text evidence="8">The sequence shown here is derived from an EMBL/GenBank/DDBJ whole genome shotgun (WGS) entry which is preliminary data.</text>
</comment>
<dbReference type="SUPFAM" id="SSF56801">
    <property type="entry name" value="Acetyl-CoA synthetase-like"/>
    <property type="match status" value="1"/>
</dbReference>
<dbReference type="InterPro" id="IPR000873">
    <property type="entry name" value="AMP-dep_synth/lig_dom"/>
</dbReference>
<dbReference type="Gene3D" id="3.40.50.12780">
    <property type="entry name" value="N-terminal domain of ligase-like"/>
    <property type="match status" value="2"/>
</dbReference>
<feature type="domain" description="AMP-dependent synthetase/ligase" evidence="7">
    <location>
        <begin position="13"/>
        <end position="417"/>
    </location>
</feature>
<evidence type="ECO:0000256" key="3">
    <source>
        <dbReference type="ARBA" id="ARBA00022832"/>
    </source>
</evidence>
<reference evidence="8 9" key="1">
    <citation type="submission" date="2021-03" db="EMBL/GenBank/DDBJ databases">
        <title>Sequencing the genomes of 1000 actinobacteria strains.</title>
        <authorList>
            <person name="Klenk H.-P."/>
        </authorList>
    </citation>
    <scope>NUCLEOTIDE SEQUENCE [LARGE SCALE GENOMIC DNA]</scope>
    <source>
        <strain evidence="8 9">DSM 44580</strain>
    </source>
</reference>
<organism evidence="8 9">
    <name type="scientific">Crossiella equi</name>
    <dbReference type="NCBI Taxonomy" id="130796"/>
    <lineage>
        <taxon>Bacteria</taxon>
        <taxon>Bacillati</taxon>
        <taxon>Actinomycetota</taxon>
        <taxon>Actinomycetes</taxon>
        <taxon>Pseudonocardiales</taxon>
        <taxon>Pseudonocardiaceae</taxon>
        <taxon>Crossiella</taxon>
    </lineage>
</organism>
<sequence length="577" mass="61720">MSAPTPRTLCTAFQSTARVRPDQVALRTPDDSLALTWADYARRVRSIARGLHALGVRRGDSVALMLTNRPEFHLLDCAALHLGATPFSLYNTLATDQITHVLRNAGNRIVVCERQFAARLAAADTDRQVEHVVCVDGQPEGAVSLAELEGLPANDFDFDASWQAVRPEDVATIIYTSGTTGPPKGVELTHANLLAELDAMAGILQAGPDDSVVSYLPDAHIANRWGSHYTGLAHGVQIITLADHRQLVAVLPRVRPTLLGAVPQVWYKLKAGIEAKVAAEPVALKRKLATWALATGAEVARRESDRRPVPPLLRAQHRLADRLVLAALRRRLGLDRVRFAVSGAAAIAPDALAFVLGLGLPVCELWGMSETSGVATINRPGRARLGTVGTVVPGGTELATAEDGELLVRGPLVMRGYRGEPGKTAEAVDAEGWLHTGDIATIDADGYVRIIDRKKELIINSAGKNLSPANIENAVKIACPLVGSVVAVGDDRPYVVALLTLDPDARAALAGDADVRALVEQGIHQGNSTLSRVEQVKKFVILPGTWEPGGEELTPTMKLKRRAIITKYAGEIDGLYA</sequence>
<dbReference type="RefSeq" id="WP_086782459.1">
    <property type="nucleotide sequence ID" value="NZ_JAGIOO010000001.1"/>
</dbReference>
<dbReference type="PROSITE" id="PS00455">
    <property type="entry name" value="AMP_BINDING"/>
    <property type="match status" value="1"/>
</dbReference>
<dbReference type="EMBL" id="JAGIOO010000001">
    <property type="protein sequence ID" value="MBP2478589.1"/>
    <property type="molecule type" value="Genomic_DNA"/>
</dbReference>
<dbReference type="Pfam" id="PF00501">
    <property type="entry name" value="AMP-binding"/>
    <property type="match status" value="1"/>
</dbReference>
<evidence type="ECO:0000256" key="4">
    <source>
        <dbReference type="ARBA" id="ARBA00023098"/>
    </source>
</evidence>
<dbReference type="CDD" id="cd05907">
    <property type="entry name" value="VL_LC_FACS_like"/>
    <property type="match status" value="1"/>
</dbReference>
<dbReference type="PANTHER" id="PTHR43272:SF32">
    <property type="entry name" value="AMP-DEPENDENT SYNTHETASE_LIGASE DOMAIN-CONTAINING PROTEIN"/>
    <property type="match status" value="1"/>
</dbReference>
<evidence type="ECO:0000259" key="7">
    <source>
        <dbReference type="Pfam" id="PF00501"/>
    </source>
</evidence>
<accession>A0ABS5APU0</accession>
<evidence type="ECO:0000313" key="8">
    <source>
        <dbReference type="EMBL" id="MBP2478589.1"/>
    </source>
</evidence>
<evidence type="ECO:0000256" key="5">
    <source>
        <dbReference type="ARBA" id="ARBA00024484"/>
    </source>
</evidence>
<name>A0ABS5APU0_9PSEU</name>
<evidence type="ECO:0000256" key="6">
    <source>
        <dbReference type="ARBA" id="ARBA00032875"/>
    </source>
</evidence>
<evidence type="ECO:0000313" key="9">
    <source>
        <dbReference type="Proteomes" id="UP001519363"/>
    </source>
</evidence>
<comment type="catalytic activity">
    <reaction evidence="5">
        <text>a long-chain fatty acid + ATP + CoA = a long-chain fatty acyl-CoA + AMP + diphosphate</text>
        <dbReference type="Rhea" id="RHEA:15421"/>
        <dbReference type="ChEBI" id="CHEBI:30616"/>
        <dbReference type="ChEBI" id="CHEBI:33019"/>
        <dbReference type="ChEBI" id="CHEBI:57287"/>
        <dbReference type="ChEBI" id="CHEBI:57560"/>
        <dbReference type="ChEBI" id="CHEBI:83139"/>
        <dbReference type="ChEBI" id="CHEBI:456215"/>
        <dbReference type="EC" id="6.2.1.3"/>
    </reaction>
    <physiologicalReaction direction="left-to-right" evidence="5">
        <dbReference type="Rhea" id="RHEA:15422"/>
    </physiologicalReaction>
</comment>
<evidence type="ECO:0000256" key="2">
    <source>
        <dbReference type="ARBA" id="ARBA00022598"/>
    </source>
</evidence>
<evidence type="ECO:0000256" key="1">
    <source>
        <dbReference type="ARBA" id="ARBA00006432"/>
    </source>
</evidence>
<dbReference type="Proteomes" id="UP001519363">
    <property type="component" value="Unassembled WGS sequence"/>
</dbReference>
<dbReference type="InterPro" id="IPR020845">
    <property type="entry name" value="AMP-binding_CS"/>
</dbReference>
<protein>
    <recommendedName>
        <fullName evidence="6">Acyl-CoA synthetase</fullName>
    </recommendedName>
</protein>
<keyword evidence="3" id="KW-0276">Fatty acid metabolism</keyword>
<dbReference type="InterPro" id="IPR045851">
    <property type="entry name" value="AMP-bd_C_sf"/>
</dbReference>
<keyword evidence="9" id="KW-1185">Reference proteome</keyword>
<dbReference type="InterPro" id="IPR042099">
    <property type="entry name" value="ANL_N_sf"/>
</dbReference>